<dbReference type="EC" id="2.7.11.21" evidence="2"/>
<evidence type="ECO:0000256" key="15">
    <source>
        <dbReference type="ARBA" id="ARBA00047802"/>
    </source>
</evidence>
<evidence type="ECO:0000256" key="13">
    <source>
        <dbReference type="ARBA" id="ARBA00030429"/>
    </source>
</evidence>
<dbReference type="Gene3D" id="3.30.1120.120">
    <property type="match status" value="1"/>
</dbReference>
<dbReference type="PROSITE" id="PS00107">
    <property type="entry name" value="PROTEIN_KINASE_ATP"/>
    <property type="match status" value="1"/>
</dbReference>
<evidence type="ECO:0000256" key="10">
    <source>
        <dbReference type="ARBA" id="ARBA00022843"/>
    </source>
</evidence>
<evidence type="ECO:0000313" key="22">
    <source>
        <dbReference type="EMBL" id="CAG9858275.1"/>
    </source>
</evidence>
<dbReference type="FunFam" id="3.30.200.20:FF:000042">
    <property type="entry name" value="Aurora kinase A"/>
    <property type="match status" value="1"/>
</dbReference>
<feature type="domain" description="Protein kinase" evidence="18">
    <location>
        <begin position="11"/>
        <end position="262"/>
    </location>
</feature>
<feature type="domain" description="POLO box" evidence="19">
    <location>
        <begin position="700"/>
        <end position="776"/>
    </location>
</feature>
<keyword evidence="11" id="KW-0206">Cytoskeleton</keyword>
<keyword evidence="4" id="KW-0963">Cytoplasm</keyword>
<keyword evidence="9 17" id="KW-0067">ATP-binding</keyword>
<dbReference type="InterPro" id="IPR000959">
    <property type="entry name" value="POLO_box_dom"/>
</dbReference>
<dbReference type="Pfam" id="PF18190">
    <property type="entry name" value="Plk4_PB1"/>
    <property type="match status" value="1"/>
</dbReference>
<evidence type="ECO:0000256" key="17">
    <source>
        <dbReference type="PROSITE-ProRule" id="PRU10141"/>
    </source>
</evidence>
<dbReference type="AlphaFoldDB" id="A0A9N9TNQ5"/>
<dbReference type="GO" id="GO:0005634">
    <property type="term" value="C:nucleus"/>
    <property type="evidence" value="ECO:0007669"/>
    <property type="project" value="TreeGrafter"/>
</dbReference>
<dbReference type="CDD" id="cd13114">
    <property type="entry name" value="POLO_box_Plk4_1"/>
    <property type="match status" value="1"/>
</dbReference>
<evidence type="ECO:0000256" key="1">
    <source>
        <dbReference type="ARBA" id="ARBA00004114"/>
    </source>
</evidence>
<dbReference type="InterPro" id="IPR033699">
    <property type="entry name" value="POLO_box_Plk4_1"/>
</dbReference>
<keyword evidence="10" id="KW-0832">Ubl conjugation</keyword>
<comment type="subcellular location">
    <subcellularLocation>
        <location evidence="1">Cytoplasm</location>
        <location evidence="1">Cytoskeleton</location>
        <location evidence="1">Microtubule organizing center</location>
        <location evidence="1">Centrosome</location>
        <location evidence="1">Centriole</location>
    </subcellularLocation>
</comment>
<sequence>MASFGKRIEDYEVHSLLGKGGFASVYRARCLKTNTDVAIKMIDKKLMQATGMVHRVKQEVSIHSRLKHPSILELYECFEDINYVYLVLELCHKGELQKYVKDKHLSEAEVSSIMQQVVEGIKYLHSYKILHRDLSLSNLLLTRDMQVKIGDFGLATQLSKPDEKHLTMCGTPNFISPEVASRGSHGLEADVWGLGCLLYTLLVGSPPFDTPAIKSTLTKVVMSNYTLPSHLSPEAKDLINCLLQKNPKDRMKLEQILEHPFIKRGRIMSSHLTHDSGIHTMSSKRDSTFGDSTSLPYYQTGCSSNPRLRKTSSDCAPLPNNYGTTPQFCQDMERLRVHDCRPKEQHSRCCSQISNCCHEELKRSCCSGTEGRVRSTHEYCTPVDPGGYSYNQPVHSHHTDVPFSELNDNVAKHQHSGGHCRSRHESDNFCKQENYPLRFEGAKKSLTPLCSERLLPTRHRTKNATLSILKDGEVCIEFIKKRGNPKRDYVCEVMRISPDGLRILLYDIDGGKGVPLEDEPVSLPVQGADKIYGLENLPEKHWRKYTYAVKFVDLVRAKTPKVTYYTDKAKCFLMENLTDFEACFYDGGKVTKSATDGITFIDASGNKYNFINQNECSTLNSTLDLMWIHTQDAFDYCVLLEKTLSTLPRSSFPVIIGRKPSLCSPGSLGKENQPRVVPSFALSYNGTNVASTFGNASNVKEKKVNVPGVGTAFQLSNGEIQVNFPDGSRLWVDGKHHIRFQYSDGHVSNYTDNEVIPRVITEKLQHMPKVLRCLIPTSVTQKIVNLR</sequence>
<evidence type="ECO:0000256" key="8">
    <source>
        <dbReference type="ARBA" id="ARBA00022777"/>
    </source>
</evidence>
<evidence type="ECO:0000313" key="23">
    <source>
        <dbReference type="Proteomes" id="UP001153712"/>
    </source>
</evidence>
<dbReference type="GO" id="GO:0004674">
    <property type="term" value="F:protein serine/threonine kinase activity"/>
    <property type="evidence" value="ECO:0007669"/>
    <property type="project" value="UniProtKB-KW"/>
</dbReference>
<dbReference type="SUPFAM" id="SSF82615">
    <property type="entry name" value="Polo-box domain"/>
    <property type="match status" value="1"/>
</dbReference>
<gene>
    <name evidence="22" type="ORF">PHYEVI_LOCUS4664</name>
</gene>
<dbReference type="InterPro" id="IPR008266">
    <property type="entry name" value="Tyr_kinase_AS"/>
</dbReference>
<evidence type="ECO:0000256" key="14">
    <source>
        <dbReference type="ARBA" id="ARBA00030924"/>
    </source>
</evidence>
<feature type="binding site" evidence="17">
    <location>
        <position position="40"/>
    </location>
    <ligand>
        <name>ATP</name>
        <dbReference type="ChEBI" id="CHEBI:30616"/>
    </ligand>
</feature>
<evidence type="ECO:0000256" key="9">
    <source>
        <dbReference type="ARBA" id="ARBA00022840"/>
    </source>
</evidence>
<evidence type="ECO:0000256" key="5">
    <source>
        <dbReference type="ARBA" id="ARBA00022527"/>
    </source>
</evidence>
<dbReference type="PANTHER" id="PTHR24345">
    <property type="entry name" value="SERINE/THREONINE-PROTEIN KINASE PLK"/>
    <property type="match status" value="1"/>
</dbReference>
<evidence type="ECO:0000256" key="6">
    <source>
        <dbReference type="ARBA" id="ARBA00022679"/>
    </source>
</evidence>
<dbReference type="InterPro" id="IPR047108">
    <property type="entry name" value="Plk4-like_POLO_box_2_sf"/>
</dbReference>
<dbReference type="SUPFAM" id="SSF56112">
    <property type="entry name" value="Protein kinase-like (PK-like)"/>
    <property type="match status" value="1"/>
</dbReference>
<dbReference type="InterPro" id="IPR033696">
    <property type="entry name" value="POLO_box_Plk4_C"/>
</dbReference>
<evidence type="ECO:0000256" key="16">
    <source>
        <dbReference type="ARBA" id="ARBA00048347"/>
    </source>
</evidence>
<evidence type="ECO:0000256" key="7">
    <source>
        <dbReference type="ARBA" id="ARBA00022741"/>
    </source>
</evidence>
<keyword evidence="8" id="KW-0418">Kinase</keyword>
<comment type="catalytic activity">
    <reaction evidence="16">
        <text>L-seryl-[protein] + ATP = O-phospho-L-seryl-[protein] + ADP + H(+)</text>
        <dbReference type="Rhea" id="RHEA:17989"/>
        <dbReference type="Rhea" id="RHEA-COMP:9863"/>
        <dbReference type="Rhea" id="RHEA-COMP:11604"/>
        <dbReference type="ChEBI" id="CHEBI:15378"/>
        <dbReference type="ChEBI" id="CHEBI:29999"/>
        <dbReference type="ChEBI" id="CHEBI:30616"/>
        <dbReference type="ChEBI" id="CHEBI:83421"/>
        <dbReference type="ChEBI" id="CHEBI:456216"/>
        <dbReference type="EC" id="2.7.11.21"/>
    </reaction>
</comment>
<keyword evidence="7 17" id="KW-0547">Nucleotide-binding</keyword>
<dbReference type="GO" id="GO:0005524">
    <property type="term" value="F:ATP binding"/>
    <property type="evidence" value="ECO:0007669"/>
    <property type="project" value="UniProtKB-UniRule"/>
</dbReference>
<dbReference type="Pfam" id="PF18409">
    <property type="entry name" value="Plk4_PB2"/>
    <property type="match status" value="1"/>
</dbReference>
<dbReference type="InterPro" id="IPR011009">
    <property type="entry name" value="Kinase-like_dom_sf"/>
</dbReference>
<keyword evidence="5" id="KW-0723">Serine/threonine-protein kinase</keyword>
<protein>
    <recommendedName>
        <fullName evidence="3">Serine/threonine-protein kinase PLK4</fullName>
        <ecNumber evidence="2">2.7.11.21</ecNumber>
    </recommendedName>
    <alternativeName>
        <fullName evidence="12">Polo-like kinase 4</fullName>
    </alternativeName>
    <alternativeName>
        <fullName evidence="13 14">Serine/threonine-protein kinase SAK</fullName>
    </alternativeName>
</protein>
<dbReference type="PROSITE" id="PS51985">
    <property type="entry name" value="CPB2"/>
    <property type="match status" value="1"/>
</dbReference>
<proteinExistence type="predicted"/>
<dbReference type="PROSITE" id="PS00109">
    <property type="entry name" value="PROTEIN_KINASE_TYR"/>
    <property type="match status" value="1"/>
</dbReference>
<dbReference type="EMBL" id="OU900095">
    <property type="protein sequence ID" value="CAG9858275.1"/>
    <property type="molecule type" value="Genomic_DNA"/>
</dbReference>
<dbReference type="Gene3D" id="1.10.510.10">
    <property type="entry name" value="Transferase(Phosphotransferase) domain 1"/>
    <property type="match status" value="1"/>
</dbReference>
<reference evidence="22" key="1">
    <citation type="submission" date="2022-01" db="EMBL/GenBank/DDBJ databases">
        <authorList>
            <person name="King R."/>
        </authorList>
    </citation>
    <scope>NUCLEOTIDE SEQUENCE</scope>
</reference>
<evidence type="ECO:0000259" key="19">
    <source>
        <dbReference type="PROSITE" id="PS50078"/>
    </source>
</evidence>
<dbReference type="InterPro" id="IPR046437">
    <property type="entry name" value="Ser_Thr-PK_POLO_box_1_sf"/>
</dbReference>
<evidence type="ECO:0000259" key="21">
    <source>
        <dbReference type="PROSITE" id="PS51985"/>
    </source>
</evidence>
<dbReference type="InterPro" id="IPR033698">
    <property type="entry name" value="POLO_box_Plk4_2"/>
</dbReference>
<dbReference type="InterPro" id="IPR017441">
    <property type="entry name" value="Protein_kinase_ATP_BS"/>
</dbReference>
<evidence type="ECO:0000256" key="2">
    <source>
        <dbReference type="ARBA" id="ARBA00012424"/>
    </source>
</evidence>
<evidence type="ECO:0000256" key="3">
    <source>
        <dbReference type="ARBA" id="ARBA00020245"/>
    </source>
</evidence>
<evidence type="ECO:0000259" key="18">
    <source>
        <dbReference type="PROSITE" id="PS50011"/>
    </source>
</evidence>
<dbReference type="CDD" id="cd13116">
    <property type="entry name" value="POLO_box_Plk4_3"/>
    <property type="match status" value="1"/>
</dbReference>
<feature type="domain" description="Cryptic POLO box 2 (CPB2)" evidence="21">
    <location>
        <begin position="559"/>
        <end position="666"/>
    </location>
</feature>
<dbReference type="PROSITE" id="PS50011">
    <property type="entry name" value="PROTEIN_KINASE_DOM"/>
    <property type="match status" value="1"/>
</dbReference>
<dbReference type="PROSITE" id="PS50078">
    <property type="entry name" value="POLO_BOX"/>
    <property type="match status" value="1"/>
</dbReference>
<dbReference type="Proteomes" id="UP001153712">
    <property type="component" value="Chromosome 2"/>
</dbReference>
<feature type="domain" description="Cryptic POLO box 1 (CPB1)" evidence="20">
    <location>
        <begin position="441"/>
        <end position="558"/>
    </location>
</feature>
<comment type="catalytic activity">
    <reaction evidence="15">
        <text>L-threonyl-[protein] + ATP = O-phospho-L-threonyl-[protein] + ADP + H(+)</text>
        <dbReference type="Rhea" id="RHEA:46608"/>
        <dbReference type="Rhea" id="RHEA-COMP:11060"/>
        <dbReference type="Rhea" id="RHEA-COMP:11605"/>
        <dbReference type="ChEBI" id="CHEBI:15378"/>
        <dbReference type="ChEBI" id="CHEBI:30013"/>
        <dbReference type="ChEBI" id="CHEBI:30616"/>
        <dbReference type="ChEBI" id="CHEBI:61977"/>
        <dbReference type="ChEBI" id="CHEBI:456216"/>
        <dbReference type="EC" id="2.7.11.21"/>
    </reaction>
</comment>
<accession>A0A9N9TNQ5</accession>
<dbReference type="Gene3D" id="2.40.50.930">
    <property type="match status" value="1"/>
</dbReference>
<dbReference type="Pfam" id="PF00069">
    <property type="entry name" value="Pkinase"/>
    <property type="match status" value="1"/>
</dbReference>
<evidence type="ECO:0000259" key="20">
    <source>
        <dbReference type="PROSITE" id="PS51984"/>
    </source>
</evidence>
<evidence type="ECO:0000256" key="11">
    <source>
        <dbReference type="ARBA" id="ARBA00023212"/>
    </source>
</evidence>
<dbReference type="InterPro" id="IPR000719">
    <property type="entry name" value="Prot_kinase_dom"/>
</dbReference>
<organism evidence="22 23">
    <name type="scientific">Phyllotreta striolata</name>
    <name type="common">Striped flea beetle</name>
    <name type="synonym">Crioceris striolata</name>
    <dbReference type="NCBI Taxonomy" id="444603"/>
    <lineage>
        <taxon>Eukaryota</taxon>
        <taxon>Metazoa</taxon>
        <taxon>Ecdysozoa</taxon>
        <taxon>Arthropoda</taxon>
        <taxon>Hexapoda</taxon>
        <taxon>Insecta</taxon>
        <taxon>Pterygota</taxon>
        <taxon>Neoptera</taxon>
        <taxon>Endopterygota</taxon>
        <taxon>Coleoptera</taxon>
        <taxon>Polyphaga</taxon>
        <taxon>Cucujiformia</taxon>
        <taxon>Chrysomeloidea</taxon>
        <taxon>Chrysomelidae</taxon>
        <taxon>Galerucinae</taxon>
        <taxon>Alticini</taxon>
        <taxon>Phyllotreta</taxon>
    </lineage>
</organism>
<dbReference type="FunFam" id="1.10.510.10:FF:000576">
    <property type="entry name" value="Serine/threonine-protein kinase PLK4"/>
    <property type="match status" value="1"/>
</dbReference>
<dbReference type="Gene3D" id="3.30.1120.130">
    <property type="match status" value="1"/>
</dbReference>
<dbReference type="PROSITE" id="PS51984">
    <property type="entry name" value="CPB1"/>
    <property type="match status" value="1"/>
</dbReference>
<evidence type="ECO:0000256" key="12">
    <source>
        <dbReference type="ARBA" id="ARBA00030332"/>
    </source>
</evidence>
<keyword evidence="6" id="KW-0808">Transferase</keyword>
<keyword evidence="23" id="KW-1185">Reference proteome</keyword>
<name>A0A9N9TNQ5_PHYSR</name>
<evidence type="ECO:0000256" key="4">
    <source>
        <dbReference type="ARBA" id="ARBA00022490"/>
    </source>
</evidence>
<dbReference type="GO" id="GO:0005814">
    <property type="term" value="C:centriole"/>
    <property type="evidence" value="ECO:0007669"/>
    <property type="project" value="UniProtKB-SubCell"/>
</dbReference>
<dbReference type="PANTHER" id="PTHR24345:SF91">
    <property type="entry name" value="SERINE_THREONINE-PROTEIN KINASE PLK4"/>
    <property type="match status" value="1"/>
</dbReference>
<dbReference type="OrthoDB" id="10004143at2759"/>